<sequence>MDPTPATAAEQTAPSGAGNAPAVLKVDPASQYRKNATLSEIFGPHVQPGRELLDVITKTYKVPSLKTLPWYTGQARTITRHVLNARRQETVLAAYTKSVQQKGVIRGVRGECWVQAPNQETGEVSYGALTFATLSEAFYKAFESADCEDYPNLMLTAKYGLDVLVFDARTPDSVLQFLNFASNWITYHNAFHQGAQTSFMEMILKVERAWGNFKLAHGISTRQSDYETKYRQLLESQFPATWTSFRHYEATRAVYNIVSKSGCLAELKAQVSDHCDFLSNELAHDSVIFCMKEILSALPAVFNIMSEPEKQAILLEAAYLCVTWMCVVRIPIY</sequence>
<feature type="compositionally biased region" description="Low complexity" evidence="1">
    <location>
        <begin position="1"/>
        <end position="14"/>
    </location>
</feature>
<comment type="caution">
    <text evidence="2">The sequence shown here is derived from an EMBL/GenBank/DDBJ whole genome shotgun (WGS) entry which is preliminary data.</text>
</comment>
<organism evidence="2 3">
    <name type="scientific">Durusdinium trenchii</name>
    <dbReference type="NCBI Taxonomy" id="1381693"/>
    <lineage>
        <taxon>Eukaryota</taxon>
        <taxon>Sar</taxon>
        <taxon>Alveolata</taxon>
        <taxon>Dinophyceae</taxon>
        <taxon>Suessiales</taxon>
        <taxon>Symbiodiniaceae</taxon>
        <taxon>Durusdinium</taxon>
    </lineage>
</organism>
<accession>A0ABP0L2U6</accession>
<dbReference type="EMBL" id="CAXAMM010014336">
    <property type="protein sequence ID" value="CAK9033490.1"/>
    <property type="molecule type" value="Genomic_DNA"/>
</dbReference>
<name>A0ABP0L2U6_9DINO</name>
<reference evidence="2 3" key="1">
    <citation type="submission" date="2024-02" db="EMBL/GenBank/DDBJ databases">
        <authorList>
            <person name="Chen Y."/>
            <person name="Shah S."/>
            <person name="Dougan E. K."/>
            <person name="Thang M."/>
            <person name="Chan C."/>
        </authorList>
    </citation>
    <scope>NUCLEOTIDE SEQUENCE [LARGE SCALE GENOMIC DNA]</scope>
</reference>
<keyword evidence="3" id="KW-1185">Reference proteome</keyword>
<protein>
    <submittedName>
        <fullName evidence="2">Uncharacterized protein</fullName>
    </submittedName>
</protein>
<feature type="region of interest" description="Disordered" evidence="1">
    <location>
        <begin position="1"/>
        <end position="22"/>
    </location>
</feature>
<evidence type="ECO:0000313" key="2">
    <source>
        <dbReference type="EMBL" id="CAK9033490.1"/>
    </source>
</evidence>
<proteinExistence type="predicted"/>
<evidence type="ECO:0000256" key="1">
    <source>
        <dbReference type="SAM" id="MobiDB-lite"/>
    </source>
</evidence>
<evidence type="ECO:0000313" key="3">
    <source>
        <dbReference type="Proteomes" id="UP001642464"/>
    </source>
</evidence>
<gene>
    <name evidence="2" type="ORF">SCF082_LOCUS20508</name>
</gene>
<dbReference type="Proteomes" id="UP001642464">
    <property type="component" value="Unassembled WGS sequence"/>
</dbReference>